<dbReference type="RefSeq" id="WP_126024638.1">
    <property type="nucleotide sequence ID" value="NZ_RXFT01000013.1"/>
</dbReference>
<dbReference type="Pfam" id="PF00512">
    <property type="entry name" value="HisKA"/>
    <property type="match status" value="1"/>
</dbReference>
<dbReference type="Proteomes" id="UP000281118">
    <property type="component" value="Unassembled WGS sequence"/>
</dbReference>
<dbReference type="Gene3D" id="1.10.287.130">
    <property type="match status" value="1"/>
</dbReference>
<dbReference type="SMART" id="SM00388">
    <property type="entry name" value="HisKA"/>
    <property type="match status" value="1"/>
</dbReference>
<dbReference type="InterPro" id="IPR004358">
    <property type="entry name" value="Sig_transdc_His_kin-like_C"/>
</dbReference>
<feature type="domain" description="Histidine kinase" evidence="16">
    <location>
        <begin position="155"/>
        <end position="355"/>
    </location>
</feature>
<evidence type="ECO:0000256" key="5">
    <source>
        <dbReference type="ARBA" id="ARBA00022519"/>
    </source>
</evidence>
<dbReference type="GO" id="GO:0005886">
    <property type="term" value="C:plasma membrane"/>
    <property type="evidence" value="ECO:0007669"/>
    <property type="project" value="UniProtKB-SubCell"/>
</dbReference>
<dbReference type="SUPFAM" id="SSF47384">
    <property type="entry name" value="Homodimeric domain of signal transducing histidine kinase"/>
    <property type="match status" value="1"/>
</dbReference>
<dbReference type="InterPro" id="IPR003661">
    <property type="entry name" value="HisK_dim/P_dom"/>
</dbReference>
<keyword evidence="4" id="KW-1003">Cell membrane</keyword>
<dbReference type="AlphaFoldDB" id="A0A3S0ZDB6"/>
<evidence type="ECO:0000256" key="11">
    <source>
        <dbReference type="ARBA" id="ARBA00023012"/>
    </source>
</evidence>
<keyword evidence="12 14" id="KW-0472">Membrane</keyword>
<keyword evidence="9 17" id="KW-0418">Kinase</keyword>
<dbReference type="OrthoDB" id="9804645at2"/>
<dbReference type="Gene3D" id="3.30.565.10">
    <property type="entry name" value="Histidine kinase-like ATPase, C-terminal domain"/>
    <property type="match status" value="1"/>
</dbReference>
<sequence>MTKKSRASISSFHPPRASAAPAGAVSSSGRPGRRSHGLALIAARALAVATLGQNVHAATLSPLTCPLDDSLRWILCVSVLVGLMLLAVFLWLEAMDHRAGAARLARTLEQQGSGAGMPELAESGPRAIVRLARAINNVRRRQSERDVAHLDVQAAYAHDLRTPLTRMGLRCEMLEDASLREAMERDLAQMRELVEASVASARLQRSVAEPLQRVDADGLLGSLMRDYRESGRAIAVDGHIGQPVMACPLALRRVLANLIDNALRYGSDVRVSARVDATSLVLAVVDSGPGIRPAQMEAVFAPWVRAQQGGSEAKAGSGLGLAIARRLARSMQGDLQLQNRRCGGLEARLTLPLVVA</sequence>
<keyword evidence="10 14" id="KW-1133">Transmembrane helix</keyword>
<evidence type="ECO:0000256" key="14">
    <source>
        <dbReference type="SAM" id="Phobius"/>
    </source>
</evidence>
<dbReference type="CDD" id="cd00082">
    <property type="entry name" value="HisKA"/>
    <property type="match status" value="1"/>
</dbReference>
<proteinExistence type="predicted"/>
<evidence type="ECO:0000256" key="7">
    <source>
        <dbReference type="ARBA" id="ARBA00022679"/>
    </source>
</evidence>
<dbReference type="InterPro" id="IPR036890">
    <property type="entry name" value="HATPase_C_sf"/>
</dbReference>
<gene>
    <name evidence="17" type="ORF">EJP67_26030</name>
</gene>
<dbReference type="PRINTS" id="PR00344">
    <property type="entry name" value="BCTRLSENSOR"/>
</dbReference>
<keyword evidence="8 14" id="KW-0812">Transmembrane</keyword>
<protein>
    <recommendedName>
        <fullName evidence="3">histidine kinase</fullName>
        <ecNumber evidence="3">2.7.13.3</ecNumber>
    </recommendedName>
</protein>
<accession>A0A3S0ZDB6</accession>
<evidence type="ECO:0000313" key="18">
    <source>
        <dbReference type="Proteomes" id="UP000281118"/>
    </source>
</evidence>
<evidence type="ECO:0000256" key="15">
    <source>
        <dbReference type="SAM" id="SignalP"/>
    </source>
</evidence>
<name>A0A3S0ZDB6_9BURK</name>
<evidence type="ECO:0000256" key="3">
    <source>
        <dbReference type="ARBA" id="ARBA00012438"/>
    </source>
</evidence>
<evidence type="ECO:0000313" key="17">
    <source>
        <dbReference type="EMBL" id="RUR70521.1"/>
    </source>
</evidence>
<dbReference type="InterPro" id="IPR036097">
    <property type="entry name" value="HisK_dim/P_sf"/>
</dbReference>
<evidence type="ECO:0000259" key="16">
    <source>
        <dbReference type="PROSITE" id="PS50109"/>
    </source>
</evidence>
<dbReference type="GO" id="GO:0000155">
    <property type="term" value="F:phosphorelay sensor kinase activity"/>
    <property type="evidence" value="ECO:0007669"/>
    <property type="project" value="InterPro"/>
</dbReference>
<reference evidence="17 18" key="1">
    <citation type="submission" date="2018-12" db="EMBL/GenBank/DDBJ databases">
        <title>The genome sequences of Variovorax guangxiensis DSM 27352.</title>
        <authorList>
            <person name="Gao J."/>
            <person name="Sun J."/>
        </authorList>
    </citation>
    <scope>NUCLEOTIDE SEQUENCE [LARGE SCALE GENOMIC DNA]</scope>
    <source>
        <strain evidence="17 18">DSM 27352</strain>
    </source>
</reference>
<dbReference type="PANTHER" id="PTHR44936">
    <property type="entry name" value="SENSOR PROTEIN CREC"/>
    <property type="match status" value="1"/>
</dbReference>
<dbReference type="InterPro" id="IPR005467">
    <property type="entry name" value="His_kinase_dom"/>
</dbReference>
<feature type="chain" id="PRO_5018615998" description="histidine kinase" evidence="15">
    <location>
        <begin position="20"/>
        <end position="356"/>
    </location>
</feature>
<dbReference type="EC" id="2.7.13.3" evidence="3"/>
<comment type="catalytic activity">
    <reaction evidence="1">
        <text>ATP + protein L-histidine = ADP + protein N-phospho-L-histidine.</text>
        <dbReference type="EC" id="2.7.13.3"/>
    </reaction>
</comment>
<dbReference type="SUPFAM" id="SSF55874">
    <property type="entry name" value="ATPase domain of HSP90 chaperone/DNA topoisomerase II/histidine kinase"/>
    <property type="match status" value="1"/>
</dbReference>
<feature type="signal peptide" evidence="15">
    <location>
        <begin position="1"/>
        <end position="19"/>
    </location>
</feature>
<dbReference type="SMART" id="SM00387">
    <property type="entry name" value="HATPase_c"/>
    <property type="match status" value="1"/>
</dbReference>
<keyword evidence="7" id="KW-0808">Transferase</keyword>
<evidence type="ECO:0000256" key="12">
    <source>
        <dbReference type="ARBA" id="ARBA00023136"/>
    </source>
</evidence>
<dbReference type="PROSITE" id="PS50109">
    <property type="entry name" value="HIS_KIN"/>
    <property type="match status" value="1"/>
</dbReference>
<keyword evidence="15" id="KW-0732">Signal</keyword>
<comment type="subcellular location">
    <subcellularLocation>
        <location evidence="2">Cell inner membrane</location>
        <topology evidence="2">Multi-pass membrane protein</topology>
    </subcellularLocation>
</comment>
<dbReference type="PANTHER" id="PTHR44936:SF5">
    <property type="entry name" value="SENSOR HISTIDINE KINASE ENVZ"/>
    <property type="match status" value="1"/>
</dbReference>
<evidence type="ECO:0000256" key="2">
    <source>
        <dbReference type="ARBA" id="ARBA00004429"/>
    </source>
</evidence>
<feature type="region of interest" description="Disordered" evidence="13">
    <location>
        <begin position="1"/>
        <end position="31"/>
    </location>
</feature>
<evidence type="ECO:0000256" key="6">
    <source>
        <dbReference type="ARBA" id="ARBA00022553"/>
    </source>
</evidence>
<keyword evidence="5" id="KW-0997">Cell inner membrane</keyword>
<evidence type="ECO:0000256" key="8">
    <source>
        <dbReference type="ARBA" id="ARBA00022692"/>
    </source>
</evidence>
<dbReference type="Pfam" id="PF02518">
    <property type="entry name" value="HATPase_c"/>
    <property type="match status" value="1"/>
</dbReference>
<organism evidence="17 18">
    <name type="scientific">Variovorax guangxiensis</name>
    <dbReference type="NCBI Taxonomy" id="1775474"/>
    <lineage>
        <taxon>Bacteria</taxon>
        <taxon>Pseudomonadati</taxon>
        <taxon>Pseudomonadota</taxon>
        <taxon>Betaproteobacteria</taxon>
        <taxon>Burkholderiales</taxon>
        <taxon>Comamonadaceae</taxon>
        <taxon>Variovorax</taxon>
    </lineage>
</organism>
<comment type="caution">
    <text evidence="17">The sequence shown here is derived from an EMBL/GenBank/DDBJ whole genome shotgun (WGS) entry which is preliminary data.</text>
</comment>
<dbReference type="CDD" id="cd00075">
    <property type="entry name" value="HATPase"/>
    <property type="match status" value="1"/>
</dbReference>
<feature type="transmembrane region" description="Helical" evidence="14">
    <location>
        <begin position="71"/>
        <end position="92"/>
    </location>
</feature>
<evidence type="ECO:0000256" key="13">
    <source>
        <dbReference type="SAM" id="MobiDB-lite"/>
    </source>
</evidence>
<evidence type="ECO:0000256" key="10">
    <source>
        <dbReference type="ARBA" id="ARBA00022989"/>
    </source>
</evidence>
<dbReference type="InterPro" id="IPR050980">
    <property type="entry name" value="2C_sensor_his_kinase"/>
</dbReference>
<feature type="compositionally biased region" description="Low complexity" evidence="13">
    <location>
        <begin position="14"/>
        <end position="30"/>
    </location>
</feature>
<keyword evidence="6" id="KW-0597">Phosphoprotein</keyword>
<evidence type="ECO:0000256" key="4">
    <source>
        <dbReference type="ARBA" id="ARBA00022475"/>
    </source>
</evidence>
<keyword evidence="11" id="KW-0902">Two-component regulatory system</keyword>
<dbReference type="EMBL" id="RXFT01000013">
    <property type="protein sequence ID" value="RUR70521.1"/>
    <property type="molecule type" value="Genomic_DNA"/>
</dbReference>
<evidence type="ECO:0000256" key="9">
    <source>
        <dbReference type="ARBA" id="ARBA00022777"/>
    </source>
</evidence>
<dbReference type="InterPro" id="IPR003594">
    <property type="entry name" value="HATPase_dom"/>
</dbReference>
<evidence type="ECO:0000256" key="1">
    <source>
        <dbReference type="ARBA" id="ARBA00000085"/>
    </source>
</evidence>